<evidence type="ECO:0000259" key="3">
    <source>
        <dbReference type="SMART" id="SM00903"/>
    </source>
</evidence>
<dbReference type="OrthoDB" id="9792858at2"/>
<name>A0A318NL01_9ACTN</name>
<dbReference type="GO" id="GO:0042602">
    <property type="term" value="F:riboflavin reductase (NADPH) activity"/>
    <property type="evidence" value="ECO:0007669"/>
    <property type="project" value="TreeGrafter"/>
</dbReference>
<evidence type="ECO:0000313" key="5">
    <source>
        <dbReference type="Proteomes" id="UP000248333"/>
    </source>
</evidence>
<proteinExistence type="inferred from homology"/>
<dbReference type="GO" id="GO:0010181">
    <property type="term" value="F:FMN binding"/>
    <property type="evidence" value="ECO:0007669"/>
    <property type="project" value="InterPro"/>
</dbReference>
<feature type="domain" description="Flavin reductase like" evidence="3">
    <location>
        <begin position="16"/>
        <end position="159"/>
    </location>
</feature>
<gene>
    <name evidence="4" type="ORF">C7C45_11300</name>
</gene>
<dbReference type="PANTHER" id="PTHR30466">
    <property type="entry name" value="FLAVIN REDUCTASE"/>
    <property type="match status" value="1"/>
</dbReference>
<dbReference type="AlphaFoldDB" id="A0A318NL01"/>
<sequence length="169" mass="18113">MRSEVTLDELELRRVLGRFVTGVTVVTADVVGVPLGLTANSFTSVSMKPPLVLFCVHSSSRAKAGLQQAGGFAINILGADQEHISRQFARAGENRFADVPFRPGRTGAPILVGAVAYLECRTKAEFEGGDHLIVLGEVLEFGILRDTEPLAFLGGRYGQVRCPAPDDES</sequence>
<evidence type="ECO:0000313" key="4">
    <source>
        <dbReference type="EMBL" id="PYC71647.1"/>
    </source>
</evidence>
<accession>A0A318NL01</accession>
<evidence type="ECO:0000256" key="1">
    <source>
        <dbReference type="ARBA" id="ARBA00008898"/>
    </source>
</evidence>
<dbReference type="InterPro" id="IPR012349">
    <property type="entry name" value="Split_barrel_FMN-bd"/>
</dbReference>
<dbReference type="EMBL" id="PYBV01000013">
    <property type="protein sequence ID" value="PYC71647.1"/>
    <property type="molecule type" value="Genomic_DNA"/>
</dbReference>
<protein>
    <submittedName>
        <fullName evidence="4">Flavin reductase</fullName>
    </submittedName>
</protein>
<organism evidence="4 5">
    <name type="scientific">Micromonospora arborensis</name>
    <dbReference type="NCBI Taxonomy" id="2116518"/>
    <lineage>
        <taxon>Bacteria</taxon>
        <taxon>Bacillati</taxon>
        <taxon>Actinomycetota</taxon>
        <taxon>Actinomycetes</taxon>
        <taxon>Micromonosporales</taxon>
        <taxon>Micromonosporaceae</taxon>
        <taxon>Micromonospora</taxon>
    </lineage>
</organism>
<reference evidence="4 5" key="1">
    <citation type="submission" date="2018-03" db="EMBL/GenBank/DDBJ databases">
        <title>Bioinformatic expansion and discovery of thiopeptide antibiotics.</title>
        <authorList>
            <person name="Schwalen C.J."/>
            <person name="Hudson G.A."/>
            <person name="Mitchell D.A."/>
        </authorList>
    </citation>
    <scope>NUCLEOTIDE SEQUENCE [LARGE SCALE GENOMIC DNA]</scope>
    <source>
        <strain evidence="4 5">NRRL 8041</strain>
    </source>
</reference>
<dbReference type="Proteomes" id="UP000248333">
    <property type="component" value="Unassembled WGS sequence"/>
</dbReference>
<dbReference type="InterPro" id="IPR002563">
    <property type="entry name" value="Flavin_Rdtase-like_dom"/>
</dbReference>
<dbReference type="Gene3D" id="2.30.110.10">
    <property type="entry name" value="Electron Transport, Fmn-binding Protein, Chain A"/>
    <property type="match status" value="1"/>
</dbReference>
<dbReference type="Pfam" id="PF01613">
    <property type="entry name" value="Flavin_Reduct"/>
    <property type="match status" value="1"/>
</dbReference>
<keyword evidence="5" id="KW-1185">Reference proteome</keyword>
<keyword evidence="2" id="KW-0560">Oxidoreductase</keyword>
<dbReference type="PANTHER" id="PTHR30466:SF11">
    <property type="entry name" value="FLAVIN-DEPENDENT MONOOXYGENASE, REDUCTASE SUBUNIT HSAB"/>
    <property type="match status" value="1"/>
</dbReference>
<evidence type="ECO:0000256" key="2">
    <source>
        <dbReference type="ARBA" id="ARBA00023002"/>
    </source>
</evidence>
<comment type="caution">
    <text evidence="4">The sequence shown here is derived from an EMBL/GenBank/DDBJ whole genome shotgun (WGS) entry which is preliminary data.</text>
</comment>
<dbReference type="SUPFAM" id="SSF50475">
    <property type="entry name" value="FMN-binding split barrel"/>
    <property type="match status" value="1"/>
</dbReference>
<dbReference type="SMART" id="SM00903">
    <property type="entry name" value="Flavin_Reduct"/>
    <property type="match status" value="1"/>
</dbReference>
<dbReference type="RefSeq" id="WP_110563612.1">
    <property type="nucleotide sequence ID" value="NZ_PYBV01000013.1"/>
</dbReference>
<dbReference type="InterPro" id="IPR050268">
    <property type="entry name" value="NADH-dep_flavin_reductase"/>
</dbReference>
<comment type="similarity">
    <text evidence="1">Belongs to the non-flavoprotein flavin reductase family.</text>
</comment>